<organism evidence="3 4">
    <name type="scientific">Tenacibaculum finnmarkense genomovar finnmarkense</name>
    <dbReference type="NCBI Taxonomy" id="1458503"/>
    <lineage>
        <taxon>Bacteria</taxon>
        <taxon>Pseudomonadati</taxon>
        <taxon>Bacteroidota</taxon>
        <taxon>Flavobacteriia</taxon>
        <taxon>Flavobacteriales</taxon>
        <taxon>Flavobacteriaceae</taxon>
        <taxon>Tenacibaculum</taxon>
        <taxon>Tenacibaculum finnmarkense</taxon>
    </lineage>
</organism>
<evidence type="ECO:0000256" key="1">
    <source>
        <dbReference type="ARBA" id="ARBA00006525"/>
    </source>
</evidence>
<dbReference type="Pfam" id="PF02481">
    <property type="entry name" value="DNA_processg_A"/>
    <property type="match status" value="1"/>
</dbReference>
<name>A0AAP1RGG3_9FLAO</name>
<dbReference type="RefSeq" id="WP_101955763.1">
    <property type="nucleotide sequence ID" value="NZ_WXXT01000014.1"/>
</dbReference>
<evidence type="ECO:0000259" key="2">
    <source>
        <dbReference type="Pfam" id="PF02481"/>
    </source>
</evidence>
<feature type="domain" description="Smf/DprA SLOG" evidence="2">
    <location>
        <begin position="85"/>
        <end position="291"/>
    </location>
</feature>
<keyword evidence="4" id="KW-1185">Reference proteome</keyword>
<dbReference type="Gene3D" id="3.40.50.450">
    <property type="match status" value="1"/>
</dbReference>
<dbReference type="InterPro" id="IPR003488">
    <property type="entry name" value="DprA"/>
</dbReference>
<dbReference type="SUPFAM" id="SSF102405">
    <property type="entry name" value="MCP/YpsA-like"/>
    <property type="match status" value="1"/>
</dbReference>
<comment type="similarity">
    <text evidence="1">Belongs to the DprA/Smf family.</text>
</comment>
<dbReference type="PANTHER" id="PTHR43022:SF1">
    <property type="entry name" value="PROTEIN SMF"/>
    <property type="match status" value="1"/>
</dbReference>
<reference evidence="3 4" key="1">
    <citation type="journal article" date="2020" name="Int. J. Syst. Evol. Microbiol.">
        <title>Tenacibaculum piscium sp. nov., isolated from skin ulcers of sea-farmed fish, and description of Tenacibaculum finnmarkense sp. nov. with subdivision into genomovars finnmarkense and ulcerans.</title>
        <authorList>
            <person name="Olsen A.B."/>
            <person name="Spilsberg B."/>
            <person name="Nilsen H.K."/>
            <person name="Lagesen K."/>
            <person name="Gulla S."/>
            <person name="Avendano-Herrera R."/>
            <person name="Irgang R."/>
            <person name="Duchaud E."/>
            <person name="Colquhoun D.J."/>
        </authorList>
    </citation>
    <scope>NUCLEOTIDE SEQUENCE [LARGE SCALE GENOMIC DNA]</scope>
    <source>
        <strain evidence="3 4">TNO037</strain>
    </source>
</reference>
<dbReference type="PANTHER" id="PTHR43022">
    <property type="entry name" value="PROTEIN SMF"/>
    <property type="match status" value="1"/>
</dbReference>
<dbReference type="EMBL" id="WXXV01000014">
    <property type="protein sequence ID" value="MBE7695760.1"/>
    <property type="molecule type" value="Genomic_DNA"/>
</dbReference>
<dbReference type="Proteomes" id="UP000806077">
    <property type="component" value="Unassembled WGS sequence"/>
</dbReference>
<gene>
    <name evidence="3" type="ORF">F7645_10060</name>
</gene>
<accession>A0AAP1RGG3</accession>
<evidence type="ECO:0000313" key="4">
    <source>
        <dbReference type="Proteomes" id="UP000806077"/>
    </source>
</evidence>
<evidence type="ECO:0000313" key="3">
    <source>
        <dbReference type="EMBL" id="MBE7695760.1"/>
    </source>
</evidence>
<protein>
    <submittedName>
        <fullName evidence="3">DNA transporter</fullName>
    </submittedName>
</protein>
<sequence>MNEELSYWLALAHLPKLRTKKKNEIIVRLFEEQKTIIDFFHFEPKQWKDNYELNENEILLFQNAIKELSNYAFMVEDLLEQGYSIIPITSPEYSPILKKNLGRTYAPPLIYTKGNKAIMKEKSVAIVGSRKADKVSLDFTDNIAKTASQDYKVIVSGFAKGVDKQALDSALKYKGQSIIVLPQGISTFNSGFKKYYKQIIDGDVMVLSAFYPKATWSVGLAMARNPIIYGLANEIFVAESSNKGGTWSGVVDGLRKGRKIFVRKPDFNEKNANNQLIQKGAVPVDSKGNVLSYEQQININQNVVSEPDPNDVEYKIIEFLKKGVYTSKKIVDTLKLDWSTRKVSSFLKEQDEIITVKGKPLKFAHKERTIQSQKTLFG</sequence>
<dbReference type="InterPro" id="IPR057666">
    <property type="entry name" value="DrpA_SLOG"/>
</dbReference>
<dbReference type="AlphaFoldDB" id="A0AAP1RGG3"/>
<comment type="caution">
    <text evidence="3">The sequence shown here is derived from an EMBL/GenBank/DDBJ whole genome shotgun (WGS) entry which is preliminary data.</text>
</comment>
<dbReference type="GO" id="GO:0009294">
    <property type="term" value="P:DNA-mediated transformation"/>
    <property type="evidence" value="ECO:0007669"/>
    <property type="project" value="InterPro"/>
</dbReference>
<proteinExistence type="inferred from homology"/>